<organism evidence="13 14">
    <name type="scientific">Erpetoichthys calabaricus</name>
    <name type="common">Rope fish</name>
    <name type="synonym">Calamoichthys calabaricus</name>
    <dbReference type="NCBI Taxonomy" id="27687"/>
    <lineage>
        <taxon>Eukaryota</taxon>
        <taxon>Metazoa</taxon>
        <taxon>Chordata</taxon>
        <taxon>Craniata</taxon>
        <taxon>Vertebrata</taxon>
        <taxon>Euteleostomi</taxon>
        <taxon>Actinopterygii</taxon>
        <taxon>Polypteriformes</taxon>
        <taxon>Polypteridae</taxon>
        <taxon>Erpetoichthys</taxon>
    </lineage>
</organism>
<dbReference type="FunFam" id="3.20.20.80:FF:000043">
    <property type="entry name" value="cytosolic endo-beta-N-acetylglucosaminidase"/>
    <property type="match status" value="1"/>
</dbReference>
<dbReference type="Gene3D" id="2.60.120.260">
    <property type="entry name" value="Galactose-binding domain-like"/>
    <property type="match status" value="1"/>
</dbReference>
<dbReference type="GeneTree" id="ENSGT00390000018512"/>
<reference evidence="13" key="3">
    <citation type="submission" date="2025-09" db="UniProtKB">
        <authorList>
            <consortium name="Ensembl"/>
        </authorList>
    </citation>
    <scope>IDENTIFICATION</scope>
</reference>
<keyword evidence="4" id="KW-0963">Cytoplasm</keyword>
<evidence type="ECO:0000313" key="13">
    <source>
        <dbReference type="Ensembl" id="ENSECRP00000034106.1"/>
    </source>
</evidence>
<dbReference type="GO" id="GO:0005829">
    <property type="term" value="C:cytosol"/>
    <property type="evidence" value="ECO:0007669"/>
    <property type="project" value="UniProtKB-SubCell"/>
</dbReference>
<dbReference type="RefSeq" id="XP_028675885.1">
    <property type="nucleotide sequence ID" value="XM_028820052.2"/>
</dbReference>
<dbReference type="InterPro" id="IPR032979">
    <property type="entry name" value="ENGase"/>
</dbReference>
<proteinExistence type="inferred from homology"/>
<dbReference type="CDD" id="cd06547">
    <property type="entry name" value="GH85_ENGase"/>
    <property type="match status" value="1"/>
</dbReference>
<dbReference type="OrthoDB" id="284473at2759"/>
<dbReference type="GO" id="GO:0033925">
    <property type="term" value="F:mannosyl-glycoprotein endo-beta-N-acetylglucosaminidase activity"/>
    <property type="evidence" value="ECO:0007669"/>
    <property type="project" value="UniProtKB-EC"/>
</dbReference>
<dbReference type="Gene3D" id="3.20.20.80">
    <property type="entry name" value="Glycosidases"/>
    <property type="match status" value="1"/>
</dbReference>
<dbReference type="AlphaFoldDB" id="A0A8C4TP55"/>
<evidence type="ECO:0000259" key="12">
    <source>
        <dbReference type="Pfam" id="PF25529"/>
    </source>
</evidence>
<feature type="domain" description="Cytosolic endo-beta-N-acetylglucosaminidase TIM barrel" evidence="11">
    <location>
        <begin position="129"/>
        <end position="403"/>
    </location>
</feature>
<evidence type="ECO:0000259" key="11">
    <source>
        <dbReference type="Pfam" id="PF03644"/>
    </source>
</evidence>
<dbReference type="PANTHER" id="PTHR13246">
    <property type="entry name" value="ENDO BETA N-ACETYLGLUCOSAMINIDASE"/>
    <property type="match status" value="1"/>
</dbReference>
<dbReference type="PANTHER" id="PTHR13246:SF1">
    <property type="entry name" value="CYTOSOLIC ENDO-BETA-N-ACETYLGLUCOSAMINIDASE"/>
    <property type="match status" value="1"/>
</dbReference>
<dbReference type="Pfam" id="PF25529">
    <property type="entry name" value="Ig_ENGASE1_C"/>
    <property type="match status" value="1"/>
</dbReference>
<dbReference type="CTD" id="64772"/>
<comment type="subcellular location">
    <subcellularLocation>
        <location evidence="1">Cytoplasm</location>
        <location evidence="1">Cytosol</location>
    </subcellularLocation>
</comment>
<evidence type="ECO:0000256" key="6">
    <source>
        <dbReference type="ARBA" id="ARBA00023295"/>
    </source>
</evidence>
<dbReference type="Ensembl" id="ENSECRT00000034843.1">
    <property type="protein sequence ID" value="ENSECRP00000034106.1"/>
    <property type="gene ID" value="ENSECRG00000023044.1"/>
</dbReference>
<sequence>MAPGKRTRKGKVVTKTKEGERTDEAENERETARLKKTHTDDSAPAVYDGEIICEVVKYDSSPLPRRYYDLDTTEPISFSLKSLEELQSWSPTDADKFNVASVPLASRQPPLCSSQHRTLVCHDFMGGYVEDRFIQGAEAETVYTFYHWQYIDIFVYFSHHMVTVPPVCWTNAAHRHGVSILGTFITEWTDGATICESFLESESSLHSIANKLVEIALYYGFNGWLINIENQLSETAVKNLPTFLQYLTDQMHQAVPGSLILWYDSVLETGKLQWQNELNSQNMVFFNSCDGIFTNYNWTEEHLKRMISQAARRLSDIYVGVDVFARGDVVGGKFDTHKSLKLIRQYNLSAAIFAPGWVYECNDKKQFRQTQSKFWSMLYDYLPTHSVAVLPFVTSFCQGFGKCFYLNGKAQSVKSWFNLSAQEVQPLFFDQLLDIPNNCLLRTWCSPDDAWNGGSSLLIEGVIPGSQDSVNVRLFSLQVPAPPRIFISFVYKLDPSSKVKVAVQLMTSDAPLCNFKDISSVVPAKKSVSSLMPECLSEDDPIVKEFTQNCGMWSNEGWILKCYLVELKDCWLQDIFINISQVGSRNDEVRFVSRIGEIKVLDAAHLSEVHPSVTNLSLLDVVWRQGVGFSDGDTVQLYFNGTFCWQYSSVAAYFKIYWRLVHGSKSQAHSGEEVEKCATLIGRAYATVYRVIELPVPKAQNDGSGWMEFLVEPVSKEGFIVDKSKWGKLRLNYSMPPCNLDSQADC</sequence>
<dbReference type="GeneID" id="114665461"/>
<evidence type="ECO:0000256" key="9">
    <source>
        <dbReference type="ARBA" id="ARBA00072457"/>
    </source>
</evidence>
<feature type="compositionally biased region" description="Basic residues" evidence="10">
    <location>
        <begin position="1"/>
        <end position="14"/>
    </location>
</feature>
<feature type="domain" description="Cytosolic endo-beta-N-acetylglucosaminidase C-terminal" evidence="12">
    <location>
        <begin position="609"/>
        <end position="734"/>
    </location>
</feature>
<dbReference type="InterPro" id="IPR005201">
    <property type="entry name" value="TIM_ENGase"/>
</dbReference>
<evidence type="ECO:0000256" key="5">
    <source>
        <dbReference type="ARBA" id="ARBA00022801"/>
    </source>
</evidence>
<reference evidence="13" key="1">
    <citation type="submission" date="2021-06" db="EMBL/GenBank/DDBJ databases">
        <authorList>
            <consortium name="Wellcome Sanger Institute Data Sharing"/>
        </authorList>
    </citation>
    <scope>NUCLEOTIDE SEQUENCE [LARGE SCALE GENOMIC DNA]</scope>
</reference>
<feature type="region of interest" description="Disordered" evidence="10">
    <location>
        <begin position="1"/>
        <end position="40"/>
    </location>
</feature>
<evidence type="ECO:0000256" key="3">
    <source>
        <dbReference type="ARBA" id="ARBA00012566"/>
    </source>
</evidence>
<evidence type="ECO:0000256" key="1">
    <source>
        <dbReference type="ARBA" id="ARBA00004514"/>
    </source>
</evidence>
<comment type="catalytic activity">
    <reaction evidence="7">
        <text>an N(4)-(oligosaccharide-(1-&gt;3)-[oligosaccharide-(1-&gt;6)]-beta-D-Man-(1-&gt;4)-beta-D-GlcNAc-(1-&gt;4)-alpha-D-GlcNAc)-L-asparaginyl-[protein] + H2O = an oligosaccharide-(1-&gt;3)-[oligosaccharide-(1-&gt;6)]-beta-D-Man-(1-&gt;4)-D-GlcNAc + N(4)-(N-acetyl-beta-D-glucosaminyl)-L-asparaginyl-[protein]</text>
        <dbReference type="Rhea" id="RHEA:73067"/>
        <dbReference type="Rhea" id="RHEA-COMP:12603"/>
        <dbReference type="Rhea" id="RHEA-COMP:18176"/>
        <dbReference type="ChEBI" id="CHEBI:15377"/>
        <dbReference type="ChEBI" id="CHEBI:132248"/>
        <dbReference type="ChEBI" id="CHEBI:192714"/>
        <dbReference type="ChEBI" id="CHEBI:192715"/>
        <dbReference type="EC" id="3.2.1.96"/>
    </reaction>
</comment>
<name>A0A8C4TP55_ERPCA</name>
<accession>A0A8C4TP55</accession>
<reference evidence="13" key="2">
    <citation type="submission" date="2025-08" db="UniProtKB">
        <authorList>
            <consortium name="Ensembl"/>
        </authorList>
    </citation>
    <scope>IDENTIFICATION</scope>
</reference>
<comment type="function">
    <text evidence="8">Endoglycosidase that releases N-glycans from glycoproteins by cleaving the beta-1,4-glycosidic bond in the N,N'-diacetylchitobiose core. Involved in the processing of free oligosaccharides in the cytosol.</text>
</comment>
<evidence type="ECO:0000256" key="4">
    <source>
        <dbReference type="ARBA" id="ARBA00022490"/>
    </source>
</evidence>
<comment type="similarity">
    <text evidence="2">Belongs to the glycosyl hydrolase 85 family.</text>
</comment>
<keyword evidence="14" id="KW-1185">Reference proteome</keyword>
<gene>
    <name evidence="13" type="primary">ENGASE</name>
    <name evidence="13" type="synonym">engase</name>
</gene>
<dbReference type="Pfam" id="PF03644">
    <property type="entry name" value="Glyco_hydro_85"/>
    <property type="match status" value="1"/>
</dbReference>
<evidence type="ECO:0000256" key="2">
    <source>
        <dbReference type="ARBA" id="ARBA00007849"/>
    </source>
</evidence>
<keyword evidence="5" id="KW-0378">Hydrolase</keyword>
<evidence type="ECO:0000313" key="14">
    <source>
        <dbReference type="Proteomes" id="UP000694620"/>
    </source>
</evidence>
<evidence type="ECO:0000256" key="8">
    <source>
        <dbReference type="ARBA" id="ARBA00054935"/>
    </source>
</evidence>
<feature type="compositionally biased region" description="Basic and acidic residues" evidence="10">
    <location>
        <begin position="15"/>
        <end position="40"/>
    </location>
</feature>
<dbReference type="Proteomes" id="UP000694620">
    <property type="component" value="Chromosome 14"/>
</dbReference>
<dbReference type="EC" id="3.2.1.96" evidence="3"/>
<evidence type="ECO:0000256" key="10">
    <source>
        <dbReference type="SAM" id="MobiDB-lite"/>
    </source>
</evidence>
<keyword evidence="6" id="KW-0326">Glycosidase</keyword>
<evidence type="ECO:0000256" key="7">
    <source>
        <dbReference type="ARBA" id="ARBA00034414"/>
    </source>
</evidence>
<protein>
    <recommendedName>
        <fullName evidence="9">Cytosolic endo-beta-N-acetylglucosaminidase</fullName>
        <ecNumber evidence="3">3.2.1.96</ecNumber>
    </recommendedName>
</protein>
<dbReference type="InterPro" id="IPR057882">
    <property type="entry name" value="ENGase_C"/>
</dbReference>